<dbReference type="Gene3D" id="3.80.10.10">
    <property type="entry name" value="Ribonuclease Inhibitor"/>
    <property type="match status" value="2"/>
</dbReference>
<dbReference type="Proteomes" id="UP000283509">
    <property type="component" value="Unassembled WGS sequence"/>
</dbReference>
<sequence length="479" mass="52842">MSRWGILALLLSLITICQGGDGGTPSHGFHGFRDLPCPNAEDILPCTCNADENSRMDMDCSHVESEEQLERVFSATFPFSTFRNFTIFNNTFLTLLRNQSLGTASFTGVYFTNSVLEMVEPYALSNSFATAQVINMQKNLLVSFPFETLPSFTSLLELDLSDNRLIVPPLESETLLMLDLSNNEITNVSATAFSAVPQLSEIDLSGNQIPQIQTGTFAGHHNLYHVSLESNILKYIPEGAIQLTSSKPGTLILKSNDIRNIAINGITDIAKGKIDVSYNNITEMVEDVYRPLLMDDATLDITNNPLTCGCEIAWLIRNNNLLQLVTEGAACFNGQLLVDLNPGIYDNMGCECSHEWRNWVEDSGRSAASSRGGVHFKDKDIFLLIPQSPSHHPSSTLTQPSPHHRHAPRHAHRTRLWTQKATDAREPSHLRASHGVKYPGVEVDEQHPVEAGSALRHQLQQKGVADQPRDVAAAREGGL</sequence>
<accession>A0A423TIX7</accession>
<dbReference type="SMART" id="SM00369">
    <property type="entry name" value="LRR_TYP"/>
    <property type="match status" value="2"/>
</dbReference>
<dbReference type="OrthoDB" id="6343752at2759"/>
<feature type="region of interest" description="Disordered" evidence="3">
    <location>
        <begin position="387"/>
        <end position="439"/>
    </location>
</feature>
<evidence type="ECO:0000256" key="4">
    <source>
        <dbReference type="SAM" id="SignalP"/>
    </source>
</evidence>
<dbReference type="SUPFAM" id="SSF52058">
    <property type="entry name" value="L domain-like"/>
    <property type="match status" value="2"/>
</dbReference>
<evidence type="ECO:0000256" key="3">
    <source>
        <dbReference type="SAM" id="MobiDB-lite"/>
    </source>
</evidence>
<dbReference type="PANTHER" id="PTHR24366:SF96">
    <property type="entry name" value="LEUCINE RICH REPEAT CONTAINING 53"/>
    <property type="match status" value="1"/>
</dbReference>
<feature type="chain" id="PRO_5019522749" evidence="4">
    <location>
        <begin position="20"/>
        <end position="479"/>
    </location>
</feature>
<reference evidence="5 6" key="1">
    <citation type="submission" date="2018-04" db="EMBL/GenBank/DDBJ databases">
        <authorList>
            <person name="Zhang X."/>
            <person name="Yuan J."/>
            <person name="Li F."/>
            <person name="Xiang J."/>
        </authorList>
    </citation>
    <scope>NUCLEOTIDE SEQUENCE [LARGE SCALE GENOMIC DNA]</scope>
    <source>
        <tissue evidence="5">Muscle</tissue>
    </source>
</reference>
<keyword evidence="5" id="KW-0560">Oxidoreductase</keyword>
<keyword evidence="6" id="KW-1185">Reference proteome</keyword>
<feature type="compositionally biased region" description="Basic residues" evidence="3">
    <location>
        <begin position="402"/>
        <end position="415"/>
    </location>
</feature>
<dbReference type="GO" id="GO:0004497">
    <property type="term" value="F:monooxygenase activity"/>
    <property type="evidence" value="ECO:0007669"/>
    <property type="project" value="UniProtKB-KW"/>
</dbReference>
<dbReference type="InterPro" id="IPR001611">
    <property type="entry name" value="Leu-rich_rpt"/>
</dbReference>
<gene>
    <name evidence="5" type="ORF">C7M84_005018</name>
</gene>
<name>A0A423TIX7_PENVA</name>
<feature type="signal peptide" evidence="4">
    <location>
        <begin position="1"/>
        <end position="19"/>
    </location>
</feature>
<evidence type="ECO:0000256" key="2">
    <source>
        <dbReference type="ARBA" id="ARBA00022737"/>
    </source>
</evidence>
<evidence type="ECO:0000256" key="1">
    <source>
        <dbReference type="ARBA" id="ARBA00022614"/>
    </source>
</evidence>
<keyword evidence="5" id="KW-0503">Monooxygenase</keyword>
<dbReference type="InterPro" id="IPR032675">
    <property type="entry name" value="LRR_dom_sf"/>
</dbReference>
<reference evidence="5 6" key="2">
    <citation type="submission" date="2019-01" db="EMBL/GenBank/DDBJ databases">
        <title>The decoding of complex shrimp genome reveals the adaptation for benthos swimmer, frequently molting mechanism and breeding impact on genome.</title>
        <authorList>
            <person name="Sun Y."/>
            <person name="Gao Y."/>
            <person name="Yu Y."/>
        </authorList>
    </citation>
    <scope>NUCLEOTIDE SEQUENCE [LARGE SCALE GENOMIC DNA]</scope>
    <source>
        <tissue evidence="5">Muscle</tissue>
    </source>
</reference>
<dbReference type="Pfam" id="PF13855">
    <property type="entry name" value="LRR_8"/>
    <property type="match status" value="1"/>
</dbReference>
<keyword evidence="4" id="KW-0732">Signal</keyword>
<feature type="compositionally biased region" description="Polar residues" evidence="3">
    <location>
        <begin position="387"/>
        <end position="401"/>
    </location>
</feature>
<keyword evidence="1" id="KW-0433">Leucine-rich repeat</keyword>
<dbReference type="InterPro" id="IPR003591">
    <property type="entry name" value="Leu-rich_rpt_typical-subtyp"/>
</dbReference>
<feature type="compositionally biased region" description="Basic and acidic residues" evidence="3">
    <location>
        <begin position="467"/>
        <end position="479"/>
    </location>
</feature>
<keyword evidence="2" id="KW-0677">Repeat</keyword>
<evidence type="ECO:0000313" key="5">
    <source>
        <dbReference type="EMBL" id="ROT76405.1"/>
    </source>
</evidence>
<feature type="region of interest" description="Disordered" evidence="3">
    <location>
        <begin position="460"/>
        <end position="479"/>
    </location>
</feature>
<dbReference type="AlphaFoldDB" id="A0A423TIX7"/>
<comment type="caution">
    <text evidence="5">The sequence shown here is derived from an EMBL/GenBank/DDBJ whole genome shotgun (WGS) entry which is preliminary data.</text>
</comment>
<proteinExistence type="predicted"/>
<organism evidence="5 6">
    <name type="scientific">Penaeus vannamei</name>
    <name type="common">Whiteleg shrimp</name>
    <name type="synonym">Litopenaeus vannamei</name>
    <dbReference type="NCBI Taxonomy" id="6689"/>
    <lineage>
        <taxon>Eukaryota</taxon>
        <taxon>Metazoa</taxon>
        <taxon>Ecdysozoa</taxon>
        <taxon>Arthropoda</taxon>
        <taxon>Crustacea</taxon>
        <taxon>Multicrustacea</taxon>
        <taxon>Malacostraca</taxon>
        <taxon>Eumalacostraca</taxon>
        <taxon>Eucarida</taxon>
        <taxon>Decapoda</taxon>
        <taxon>Dendrobranchiata</taxon>
        <taxon>Penaeoidea</taxon>
        <taxon>Penaeidae</taxon>
        <taxon>Penaeus</taxon>
    </lineage>
</organism>
<protein>
    <submittedName>
        <fullName evidence="5">Oplophorus-luciferin 2-monooxygenase non-catalytic subunit</fullName>
    </submittedName>
</protein>
<dbReference type="EMBL" id="QCYY01001666">
    <property type="protein sequence ID" value="ROT76405.1"/>
    <property type="molecule type" value="Genomic_DNA"/>
</dbReference>
<dbReference type="PANTHER" id="PTHR24366">
    <property type="entry name" value="IG(IMMUNOGLOBULIN) AND LRR(LEUCINE RICH REPEAT) DOMAINS"/>
    <property type="match status" value="1"/>
</dbReference>
<dbReference type="STRING" id="6689.A0A423TIX7"/>
<evidence type="ECO:0000313" key="6">
    <source>
        <dbReference type="Proteomes" id="UP000283509"/>
    </source>
</evidence>